<dbReference type="SUPFAM" id="SSF53474">
    <property type="entry name" value="alpha/beta-Hydrolases"/>
    <property type="match status" value="1"/>
</dbReference>
<dbReference type="AlphaFoldDB" id="A0A0D1Z9H0"/>
<dbReference type="Pfam" id="PF12697">
    <property type="entry name" value="Abhydrolase_6"/>
    <property type="match status" value="1"/>
</dbReference>
<feature type="domain" description="AB hydrolase-1" evidence="1">
    <location>
        <begin position="6"/>
        <end position="245"/>
    </location>
</feature>
<accession>A0A0D1Z9H0</accession>
<evidence type="ECO:0000259" key="1">
    <source>
        <dbReference type="Pfam" id="PF12697"/>
    </source>
</evidence>
<dbReference type="OrthoDB" id="4110502at2759"/>
<protein>
    <recommendedName>
        <fullName evidence="1">AB hydrolase-1 domain-containing protein</fullName>
    </recommendedName>
</protein>
<dbReference type="Gene3D" id="3.40.50.1820">
    <property type="entry name" value="alpha/beta hydrolase"/>
    <property type="match status" value="1"/>
</dbReference>
<dbReference type="HOGENOM" id="CLU_046066_1_3_1"/>
<sequence>MSKPTLVFVPGAGCSPDVYDYVISALSLEGFASVKVSLPSNEVDPPIYDMTEDVDTVKKAITEVAEDGRDVVLVMHSYGGMPGAQAVKGLGRKERADKGLTGGVVRLVFLAAFVFPEGFQVSPRGETKNFIGIMKADLEKGVLVFDPALRPELWWHDLSREEAARWDATVKPCSLGPFWTTTTYAGWRYIPSTFMLTSRDKVFPPEVAQQQIDFAKAQNPTGLENVEKIDSGHFPMLSQPQEVADLLRKAAGL</sequence>
<organism evidence="2 3">
    <name type="scientific">Exophiala sideris</name>
    <dbReference type="NCBI Taxonomy" id="1016849"/>
    <lineage>
        <taxon>Eukaryota</taxon>
        <taxon>Fungi</taxon>
        <taxon>Dikarya</taxon>
        <taxon>Ascomycota</taxon>
        <taxon>Pezizomycotina</taxon>
        <taxon>Eurotiomycetes</taxon>
        <taxon>Chaetothyriomycetidae</taxon>
        <taxon>Chaetothyriales</taxon>
        <taxon>Herpotrichiellaceae</taxon>
        <taxon>Exophiala</taxon>
    </lineage>
</organism>
<dbReference type="EMBL" id="KN846952">
    <property type="protein sequence ID" value="KIV83398.1"/>
    <property type="molecule type" value="Genomic_DNA"/>
</dbReference>
<name>A0A0D1Z9H0_9EURO</name>
<evidence type="ECO:0000313" key="2">
    <source>
        <dbReference type="EMBL" id="KIV83398.1"/>
    </source>
</evidence>
<reference evidence="2 3" key="1">
    <citation type="submission" date="2015-01" db="EMBL/GenBank/DDBJ databases">
        <title>The Genome Sequence of Exophiala sideris CBS121828.</title>
        <authorList>
            <consortium name="The Broad Institute Genomics Platform"/>
            <person name="Cuomo C."/>
            <person name="de Hoog S."/>
            <person name="Gorbushina A."/>
            <person name="Stielow B."/>
            <person name="Teixiera M."/>
            <person name="Abouelleil A."/>
            <person name="Chapman S.B."/>
            <person name="Priest M."/>
            <person name="Young S.K."/>
            <person name="Wortman J."/>
            <person name="Nusbaum C."/>
            <person name="Birren B."/>
        </authorList>
    </citation>
    <scope>NUCLEOTIDE SEQUENCE [LARGE SCALE GENOMIC DNA]</scope>
    <source>
        <strain evidence="2 3">CBS 121828</strain>
    </source>
</reference>
<dbReference type="InterPro" id="IPR052897">
    <property type="entry name" value="Sec-Metab_Biosynth_Hydrolase"/>
</dbReference>
<dbReference type="PANTHER" id="PTHR37017">
    <property type="entry name" value="AB HYDROLASE-1 DOMAIN-CONTAINING PROTEIN-RELATED"/>
    <property type="match status" value="1"/>
</dbReference>
<dbReference type="Proteomes" id="UP000053599">
    <property type="component" value="Unassembled WGS sequence"/>
</dbReference>
<dbReference type="InterPro" id="IPR029058">
    <property type="entry name" value="AB_hydrolase_fold"/>
</dbReference>
<dbReference type="PANTHER" id="PTHR37017:SF11">
    <property type="entry name" value="ESTERASE_LIPASE_THIOESTERASE DOMAIN-CONTAINING PROTEIN"/>
    <property type="match status" value="1"/>
</dbReference>
<gene>
    <name evidence="2" type="ORF">PV11_05429</name>
</gene>
<proteinExistence type="predicted"/>
<dbReference type="InterPro" id="IPR000073">
    <property type="entry name" value="AB_hydrolase_1"/>
</dbReference>
<dbReference type="STRING" id="1016849.A0A0D1Z9H0"/>
<evidence type="ECO:0000313" key="3">
    <source>
        <dbReference type="Proteomes" id="UP000053599"/>
    </source>
</evidence>